<protein>
    <submittedName>
        <fullName evidence="2">Uncharacterized protein</fullName>
    </submittedName>
</protein>
<evidence type="ECO:0000313" key="2">
    <source>
        <dbReference type="EMBL" id="AEV33136.1"/>
    </source>
</evidence>
<accession>G8R469</accession>
<dbReference type="KEGG" id="oho:Oweho_2162"/>
<organism evidence="2 3">
    <name type="scientific">Owenweeksia hongkongensis (strain DSM 17368 / CIP 108786 / JCM 12287 / NRRL B-23963 / UST20020801)</name>
    <dbReference type="NCBI Taxonomy" id="926562"/>
    <lineage>
        <taxon>Bacteria</taxon>
        <taxon>Pseudomonadati</taxon>
        <taxon>Bacteroidota</taxon>
        <taxon>Flavobacteriia</taxon>
        <taxon>Flavobacteriales</taxon>
        <taxon>Owenweeksiaceae</taxon>
        <taxon>Owenweeksia</taxon>
    </lineage>
</organism>
<gene>
    <name evidence="2" type="ordered locus">Oweho_2162</name>
</gene>
<feature type="signal peptide" evidence="1">
    <location>
        <begin position="1"/>
        <end position="21"/>
    </location>
</feature>
<dbReference type="AlphaFoldDB" id="G8R469"/>
<evidence type="ECO:0000256" key="1">
    <source>
        <dbReference type="SAM" id="SignalP"/>
    </source>
</evidence>
<reference evidence="2 3" key="1">
    <citation type="journal article" date="2012" name="Stand. Genomic Sci.">
        <title>Genome sequence of the orange-pigmented seawater bacterium Owenweeksia hongkongensis type strain (UST20020801(T)).</title>
        <authorList>
            <person name="Riedel T."/>
            <person name="Held B."/>
            <person name="Nolan M."/>
            <person name="Lucas S."/>
            <person name="Lapidus A."/>
            <person name="Tice H."/>
            <person name="Del Rio T.G."/>
            <person name="Cheng J.F."/>
            <person name="Han C."/>
            <person name="Tapia R."/>
            <person name="Goodwin L.A."/>
            <person name="Pitluck S."/>
            <person name="Liolios K."/>
            <person name="Mavromatis K."/>
            <person name="Pagani I."/>
            <person name="Ivanova N."/>
            <person name="Mikhailova N."/>
            <person name="Pati A."/>
            <person name="Chen A."/>
            <person name="Palaniappan K."/>
            <person name="Rohde M."/>
            <person name="Tindall B.J."/>
            <person name="Detter J.C."/>
            <person name="Goker M."/>
            <person name="Woyke T."/>
            <person name="Bristow J."/>
            <person name="Eisen J.A."/>
            <person name="Markowitz V."/>
            <person name="Hugenholtz P."/>
            <person name="Klenk H.P."/>
            <person name="Kyrpides N.C."/>
        </authorList>
    </citation>
    <scope>NUCLEOTIDE SEQUENCE</scope>
    <source>
        <strain evidence="3">DSM 17368 / JCM 12287 / NRRL B-23963</strain>
    </source>
</reference>
<dbReference type="STRING" id="926562.Oweho_2162"/>
<dbReference type="Proteomes" id="UP000005631">
    <property type="component" value="Chromosome"/>
</dbReference>
<dbReference type="HOGENOM" id="CLU_048419_0_0_10"/>
<dbReference type="RefSeq" id="WP_014202485.1">
    <property type="nucleotide sequence ID" value="NC_016599.1"/>
</dbReference>
<dbReference type="EMBL" id="CP003156">
    <property type="protein sequence ID" value="AEV33136.1"/>
    <property type="molecule type" value="Genomic_DNA"/>
</dbReference>
<dbReference type="OrthoDB" id="1137526at2"/>
<keyword evidence="1" id="KW-0732">Signal</keyword>
<name>G8R469_OWEHD</name>
<evidence type="ECO:0000313" key="3">
    <source>
        <dbReference type="Proteomes" id="UP000005631"/>
    </source>
</evidence>
<feature type="chain" id="PRO_5003514640" evidence="1">
    <location>
        <begin position="22"/>
        <end position="455"/>
    </location>
</feature>
<dbReference type="eggNOG" id="COG5295">
    <property type="taxonomic scope" value="Bacteria"/>
</dbReference>
<sequence length="455" mass="47467">MKTSIFTLLIFALSLMLNAQAPERFQYQTIVRDNAGQLIANQNVSFRINIHEGSAGGTVVYSETHTLSTNDFGLVSLQVGGGTVVSGTMAAIDWGSDEFHLEIELDASGGSSYVSMGISQLLSVPYALSSGKASNMEMNDLTDAQGSPSNGEVLKWNGTSWAPAADNTGPASTTYTGGTGVTISGTNVISADLGIDIATSEIQNDAVTNAKIANNAVSTAQIANDAVTAAKIDDMGASNGEVLKWSGSAWAPAADNAGSSPWTTSGSNIHFNTGNVGIGLASPVNTFSILQPLGTSNTARFESSDHPAGKDLLELIVPSTASNSSQFIEFQKGNTIVAAVHADGSAKFEEIEFGDNTVQTTAAISPLAFGSISSTATIHSGSGGYTVTYDNVANRYEIIITGETYHYTNYTTVVTAASSTVKSFRTSSVNGKLLVYLYNSTGTLIQGNFHFIVYK</sequence>
<keyword evidence="3" id="KW-1185">Reference proteome</keyword>
<proteinExistence type="predicted"/>